<dbReference type="AlphaFoldDB" id="A0A5C6DG12"/>
<gene>
    <name evidence="2" type="ORF">Q31b_50930</name>
</gene>
<comment type="caution">
    <text evidence="2">The sequence shown here is derived from an EMBL/GenBank/DDBJ whole genome shotgun (WGS) entry which is preliminary data.</text>
</comment>
<protein>
    <submittedName>
        <fullName evidence="2">Uncharacterized protein</fullName>
    </submittedName>
</protein>
<dbReference type="Proteomes" id="UP000315471">
    <property type="component" value="Unassembled WGS sequence"/>
</dbReference>
<accession>A0A5C6DG12</accession>
<sequence length="206" mass="22361">MEDHYVAPPADRSTEVNAQTHLSSAQVGAIRVKEGAGGAYLYAIGRDMFGAAADAHSFVAMRNQLLADAGHPEDPMAVMMVEQAAMAHHRVGRLYVLAATADVPEKIETYQRMIVALLGEFRRLCLAIKKYREPTPAKQVTVVGQQNLATNQQIAYVEGSEGTEKKNHDTEVGSKHQKGIGYAEDNSAFNQSAPSRSREAQPVAAR</sequence>
<reference evidence="2 3" key="1">
    <citation type="submission" date="2019-02" db="EMBL/GenBank/DDBJ databases">
        <title>Deep-cultivation of Planctomycetes and their phenomic and genomic characterization uncovers novel biology.</title>
        <authorList>
            <person name="Wiegand S."/>
            <person name="Jogler M."/>
            <person name="Boedeker C."/>
            <person name="Pinto D."/>
            <person name="Vollmers J."/>
            <person name="Rivas-Marin E."/>
            <person name="Kohn T."/>
            <person name="Peeters S.H."/>
            <person name="Heuer A."/>
            <person name="Rast P."/>
            <person name="Oberbeckmann S."/>
            <person name="Bunk B."/>
            <person name="Jeske O."/>
            <person name="Meyerdierks A."/>
            <person name="Storesund J.E."/>
            <person name="Kallscheuer N."/>
            <person name="Luecker S."/>
            <person name="Lage O.M."/>
            <person name="Pohl T."/>
            <person name="Merkel B.J."/>
            <person name="Hornburger P."/>
            <person name="Mueller R.-W."/>
            <person name="Bruemmer F."/>
            <person name="Labrenz M."/>
            <person name="Spormann A.M."/>
            <person name="Op Den Camp H."/>
            <person name="Overmann J."/>
            <person name="Amann R."/>
            <person name="Jetten M.S.M."/>
            <person name="Mascher T."/>
            <person name="Medema M.H."/>
            <person name="Devos D.P."/>
            <person name="Kaster A.-K."/>
            <person name="Ovreas L."/>
            <person name="Rohde M."/>
            <person name="Galperin M.Y."/>
            <person name="Jogler C."/>
        </authorList>
    </citation>
    <scope>NUCLEOTIDE SEQUENCE [LARGE SCALE GENOMIC DNA]</scope>
    <source>
        <strain evidence="2 3">Q31b</strain>
    </source>
</reference>
<name>A0A5C6DG12_9BACT</name>
<organism evidence="2 3">
    <name type="scientific">Novipirellula aureliae</name>
    <dbReference type="NCBI Taxonomy" id="2527966"/>
    <lineage>
        <taxon>Bacteria</taxon>
        <taxon>Pseudomonadati</taxon>
        <taxon>Planctomycetota</taxon>
        <taxon>Planctomycetia</taxon>
        <taxon>Pirellulales</taxon>
        <taxon>Pirellulaceae</taxon>
        <taxon>Novipirellula</taxon>
    </lineage>
</organism>
<keyword evidence="3" id="KW-1185">Reference proteome</keyword>
<evidence type="ECO:0000313" key="3">
    <source>
        <dbReference type="Proteomes" id="UP000315471"/>
    </source>
</evidence>
<evidence type="ECO:0000313" key="2">
    <source>
        <dbReference type="EMBL" id="TWU35658.1"/>
    </source>
</evidence>
<feature type="compositionally biased region" description="Basic and acidic residues" evidence="1">
    <location>
        <begin position="162"/>
        <end position="174"/>
    </location>
</feature>
<dbReference type="RefSeq" id="WP_146602199.1">
    <property type="nucleotide sequence ID" value="NZ_SJPY01000009.1"/>
</dbReference>
<feature type="region of interest" description="Disordered" evidence="1">
    <location>
        <begin position="158"/>
        <end position="206"/>
    </location>
</feature>
<dbReference type="EMBL" id="SJPY01000009">
    <property type="protein sequence ID" value="TWU35658.1"/>
    <property type="molecule type" value="Genomic_DNA"/>
</dbReference>
<evidence type="ECO:0000256" key="1">
    <source>
        <dbReference type="SAM" id="MobiDB-lite"/>
    </source>
</evidence>
<proteinExistence type="predicted"/>